<keyword evidence="2" id="KW-1185">Reference proteome</keyword>
<gene>
    <name evidence="1" type="ORF">GSH16_01770</name>
</gene>
<dbReference type="AlphaFoldDB" id="A0A6B0TNK0"/>
<name>A0A6B0TNK0_9RHOB</name>
<dbReference type="InterPro" id="IPR027417">
    <property type="entry name" value="P-loop_NTPase"/>
</dbReference>
<dbReference type="RefSeq" id="WP_160851280.1">
    <property type="nucleotide sequence ID" value="NZ_WUWG01000001.1"/>
</dbReference>
<reference evidence="1 2" key="1">
    <citation type="submission" date="2019-12" db="EMBL/GenBank/DDBJ databases">
        <title>Strain KN286 was isolated from seawater, which was collected from Caroline Seamount in the tropical western Pacific.</title>
        <authorList>
            <person name="Wang Q."/>
        </authorList>
    </citation>
    <scope>NUCLEOTIDE SEQUENCE [LARGE SCALE GENOMIC DNA]</scope>
    <source>
        <strain evidence="1 2">KN286</strain>
    </source>
</reference>
<dbReference type="EMBL" id="WUWG01000001">
    <property type="protein sequence ID" value="MXU64159.1"/>
    <property type="molecule type" value="Genomic_DNA"/>
</dbReference>
<proteinExistence type="predicted"/>
<protein>
    <submittedName>
        <fullName evidence="1">AAA family ATPase</fullName>
    </submittedName>
</protein>
<accession>A0A6B0TNK0</accession>
<dbReference type="SUPFAM" id="SSF52540">
    <property type="entry name" value="P-loop containing nucleoside triphosphate hydrolases"/>
    <property type="match status" value="1"/>
</dbReference>
<dbReference type="Proteomes" id="UP000436016">
    <property type="component" value="Unassembled WGS sequence"/>
</dbReference>
<dbReference type="Gene3D" id="3.40.50.300">
    <property type="entry name" value="P-loop containing nucleotide triphosphate hydrolases"/>
    <property type="match status" value="1"/>
</dbReference>
<evidence type="ECO:0000313" key="1">
    <source>
        <dbReference type="EMBL" id="MXU64159.1"/>
    </source>
</evidence>
<dbReference type="Pfam" id="PF13671">
    <property type="entry name" value="AAA_33"/>
    <property type="match status" value="1"/>
</dbReference>
<sequence>MSPAPDSDADRALVHLICGATGAGKSTYARQLATDIGGVRFSIDEWLAELFLPDGALDSGFDWFYERVQRACSRMRSVAEQLGPIGVPSIFDVGLTDRKERGIFEDWAAEQGFPVRLHWIDVDPETRWARVQQRNANRSATFSFEVDRGMFDFIESIWEAPDAEEMARMNGLRITD</sequence>
<organism evidence="1 2">
    <name type="scientific">Oceanomicrobium pacificus</name>
    <dbReference type="NCBI Taxonomy" id="2692916"/>
    <lineage>
        <taxon>Bacteria</taxon>
        <taxon>Pseudomonadati</taxon>
        <taxon>Pseudomonadota</taxon>
        <taxon>Alphaproteobacteria</taxon>
        <taxon>Rhodobacterales</taxon>
        <taxon>Paracoccaceae</taxon>
        <taxon>Oceanomicrobium</taxon>
    </lineage>
</organism>
<comment type="caution">
    <text evidence="1">The sequence shown here is derived from an EMBL/GenBank/DDBJ whole genome shotgun (WGS) entry which is preliminary data.</text>
</comment>
<evidence type="ECO:0000313" key="2">
    <source>
        <dbReference type="Proteomes" id="UP000436016"/>
    </source>
</evidence>